<organism evidence="3 4">
    <name type="scientific">Actinoplanes teichomyceticus</name>
    <dbReference type="NCBI Taxonomy" id="1867"/>
    <lineage>
        <taxon>Bacteria</taxon>
        <taxon>Bacillati</taxon>
        <taxon>Actinomycetota</taxon>
        <taxon>Actinomycetes</taxon>
        <taxon>Micromonosporales</taxon>
        <taxon>Micromonosporaceae</taxon>
        <taxon>Actinoplanes</taxon>
    </lineage>
</organism>
<proteinExistence type="predicted"/>
<comment type="caution">
    <text evidence="3">The sequence shown here is derived from an EMBL/GenBank/DDBJ whole genome shotgun (WGS) entry which is preliminary data.</text>
</comment>
<name>A0A561WMG4_ACTTI</name>
<evidence type="ECO:0000313" key="3">
    <source>
        <dbReference type="EMBL" id="TWG25051.1"/>
    </source>
</evidence>
<gene>
    <name evidence="3" type="ORF">FHX34_10110</name>
</gene>
<evidence type="ECO:0008006" key="5">
    <source>
        <dbReference type="Google" id="ProtNLM"/>
    </source>
</evidence>
<dbReference type="Proteomes" id="UP000320239">
    <property type="component" value="Unassembled WGS sequence"/>
</dbReference>
<feature type="region of interest" description="Disordered" evidence="1">
    <location>
        <begin position="176"/>
        <end position="227"/>
    </location>
</feature>
<evidence type="ECO:0000256" key="2">
    <source>
        <dbReference type="SAM" id="Phobius"/>
    </source>
</evidence>
<dbReference type="RefSeq" id="WP_122980642.1">
    <property type="nucleotide sequence ID" value="NZ_BOMX01000004.1"/>
</dbReference>
<dbReference type="EMBL" id="VIWY01000001">
    <property type="protein sequence ID" value="TWG25051.1"/>
    <property type="molecule type" value="Genomic_DNA"/>
</dbReference>
<protein>
    <recommendedName>
        <fullName evidence="5">Transposase DDE domain-containing protein</fullName>
    </recommendedName>
</protein>
<dbReference type="AlphaFoldDB" id="A0A561WMG4"/>
<keyword evidence="2" id="KW-1133">Transmembrane helix</keyword>
<evidence type="ECO:0000256" key="1">
    <source>
        <dbReference type="SAM" id="MobiDB-lite"/>
    </source>
</evidence>
<accession>A0A561WMG4</accession>
<keyword evidence="2" id="KW-0812">Transmembrane</keyword>
<evidence type="ECO:0000313" key="4">
    <source>
        <dbReference type="Proteomes" id="UP000320239"/>
    </source>
</evidence>
<dbReference type="OrthoDB" id="119867at2"/>
<sequence>MHAQVWLVAGYAGLILAAAGALERLARHTAARSERYRTAGFTYHPRHDLWMCPRDEPLWPAEVDRRHRLIRYRGRPGVCNACPVKADCTTSHAGREVVRPIDPWPHSEAGRFHRGVSVTLSAVAAAFPLTATAAYHRPGDLAVLGPAAALAGWLLWRWAGDLRRTPSGFPEVATVRHDRRTTAPHGPDPAAPTRQRPGRAWGFDRHRSGSGYRSVRAARARDRKDRP</sequence>
<keyword evidence="4" id="KW-1185">Reference proteome</keyword>
<feature type="transmembrane region" description="Helical" evidence="2">
    <location>
        <begin position="6"/>
        <end position="26"/>
    </location>
</feature>
<reference evidence="3 4" key="1">
    <citation type="submission" date="2019-06" db="EMBL/GenBank/DDBJ databases">
        <title>Sequencing the genomes of 1000 actinobacteria strains.</title>
        <authorList>
            <person name="Klenk H.-P."/>
        </authorList>
    </citation>
    <scope>NUCLEOTIDE SEQUENCE [LARGE SCALE GENOMIC DNA]</scope>
    <source>
        <strain evidence="3 4">DSM 43866</strain>
    </source>
</reference>
<keyword evidence="2" id="KW-0472">Membrane</keyword>